<gene>
    <name evidence="5" type="ORF">HC246_16830</name>
</gene>
<dbReference type="PANTHER" id="PTHR30023:SF0">
    <property type="entry name" value="PENICILLIN-SENSITIVE CARBOXYPEPTIDASE A"/>
    <property type="match status" value="1"/>
</dbReference>
<feature type="region of interest" description="Disordered" evidence="3">
    <location>
        <begin position="417"/>
        <end position="436"/>
    </location>
</feature>
<feature type="compositionally biased region" description="Basic and acidic residues" evidence="3">
    <location>
        <begin position="425"/>
        <end position="436"/>
    </location>
</feature>
<name>A0ABX1M0K7_9CYAN</name>
<evidence type="ECO:0000313" key="5">
    <source>
        <dbReference type="EMBL" id="NMF59637.1"/>
    </source>
</evidence>
<dbReference type="GO" id="GO:0004180">
    <property type="term" value="F:carboxypeptidase activity"/>
    <property type="evidence" value="ECO:0007669"/>
    <property type="project" value="UniProtKB-KW"/>
</dbReference>
<dbReference type="Proteomes" id="UP000738376">
    <property type="component" value="Unassembled WGS sequence"/>
</dbReference>
<accession>A0ABX1M0K7</accession>
<dbReference type="PRINTS" id="PR00922">
    <property type="entry name" value="DADACBPTASE3"/>
</dbReference>
<keyword evidence="5" id="KW-0645">Protease</keyword>
<dbReference type="PANTHER" id="PTHR30023">
    <property type="entry name" value="D-ALANYL-D-ALANINE CARBOXYPEPTIDASE"/>
    <property type="match status" value="1"/>
</dbReference>
<dbReference type="RefSeq" id="WP_169364388.1">
    <property type="nucleotide sequence ID" value="NZ_JAAVJL010000001.1"/>
</dbReference>
<reference evidence="5 6" key="1">
    <citation type="submission" date="2020-03" db="EMBL/GenBank/DDBJ databases">
        <title>Draft Genome Sequence of 2-Methylisoborneol Producing Pseudanabaena yagii Strain GIHE-NHR1 Isolated from North Han River in South Korea.</title>
        <authorList>
            <person name="Jeong J."/>
        </authorList>
    </citation>
    <scope>NUCLEOTIDE SEQUENCE [LARGE SCALE GENOMIC DNA]</scope>
    <source>
        <strain evidence="5 6">GIHE-NHR1</strain>
    </source>
</reference>
<feature type="signal peptide" evidence="4">
    <location>
        <begin position="1"/>
        <end position="20"/>
    </location>
</feature>
<keyword evidence="4" id="KW-0732">Signal</keyword>
<evidence type="ECO:0000256" key="4">
    <source>
        <dbReference type="SAM" id="SignalP"/>
    </source>
</evidence>
<protein>
    <submittedName>
        <fullName evidence="5">D-alanyl-D-alanine carboxypeptidase</fullName>
    </submittedName>
</protein>
<evidence type="ECO:0000313" key="6">
    <source>
        <dbReference type="Proteomes" id="UP000738376"/>
    </source>
</evidence>
<evidence type="ECO:0000256" key="2">
    <source>
        <dbReference type="ARBA" id="ARBA00022801"/>
    </source>
</evidence>
<proteinExistence type="inferred from homology"/>
<keyword evidence="5" id="KW-0121">Carboxypeptidase</keyword>
<organism evidence="5 6">
    <name type="scientific">Pseudanabaena yagii GIHE-NHR1</name>
    <dbReference type="NCBI Taxonomy" id="2722753"/>
    <lineage>
        <taxon>Bacteria</taxon>
        <taxon>Bacillati</taxon>
        <taxon>Cyanobacteriota</taxon>
        <taxon>Cyanophyceae</taxon>
        <taxon>Pseudanabaenales</taxon>
        <taxon>Pseudanabaenaceae</taxon>
        <taxon>Pseudanabaena</taxon>
        <taxon>Pseudanabaena yagii</taxon>
    </lineage>
</organism>
<keyword evidence="6" id="KW-1185">Reference proteome</keyword>
<dbReference type="Gene3D" id="3.50.80.20">
    <property type="entry name" value="D-Ala-D-Ala carboxypeptidase C, peptidase S13"/>
    <property type="match status" value="1"/>
</dbReference>
<evidence type="ECO:0000256" key="1">
    <source>
        <dbReference type="ARBA" id="ARBA00006096"/>
    </source>
</evidence>
<dbReference type="Gene3D" id="3.40.710.10">
    <property type="entry name" value="DD-peptidase/beta-lactamase superfamily"/>
    <property type="match status" value="1"/>
</dbReference>
<dbReference type="InterPro" id="IPR012338">
    <property type="entry name" value="Beta-lactam/transpept-like"/>
</dbReference>
<dbReference type="Pfam" id="PF02113">
    <property type="entry name" value="Peptidase_S13"/>
    <property type="match status" value="2"/>
</dbReference>
<keyword evidence="2" id="KW-0378">Hydrolase</keyword>
<comment type="similarity">
    <text evidence="1">Belongs to the peptidase S13 family.</text>
</comment>
<sequence length="436" mass="46912">MTMWSLVGALLLSVSTQALDGRAVATVPNSLMSYATRPVLASDVSASTTPDPVAKQAIAGMLNELKQVGLTNPDQGAWIQSHDGAIVSGYLSNRPLPSASLTKIVTTLASLQTWGSNYRFITNISTTGNLVGDTLKGDLIIEGGGDPFFVWEEAIALGNKLNKLGIKRIQGNLIITGRFAMNFETDSSKVANFLRLAFDSSQWEGEVAEQYATMPVGTAKPQLVILGNVRIGAYSSASNTTRLLIRHASLPLWQILKRMNTFSNNEMAEMLASQLGGGQQVAAIAANATDMPLSEIRLVNGSGLGQANQISPRAIVAILMAVHNRAQVEGLTLADLFPMSNCNCGTIEGRKMPRWAIVKTGTLSDVSALAGVVQTQQHGVIWFSLINRGEGNIDDFHRSQDHVLQNLVAKWGLPKSPSPSFTETPWRDSDRNEVIK</sequence>
<dbReference type="EMBL" id="JAAVJL010000001">
    <property type="protein sequence ID" value="NMF59637.1"/>
    <property type="molecule type" value="Genomic_DNA"/>
</dbReference>
<comment type="caution">
    <text evidence="5">The sequence shown here is derived from an EMBL/GenBank/DDBJ whole genome shotgun (WGS) entry which is preliminary data.</text>
</comment>
<dbReference type="InterPro" id="IPR000667">
    <property type="entry name" value="Peptidase_S13"/>
</dbReference>
<dbReference type="SUPFAM" id="SSF56601">
    <property type="entry name" value="beta-lactamase/transpeptidase-like"/>
    <property type="match status" value="1"/>
</dbReference>
<feature type="chain" id="PRO_5046757405" evidence="4">
    <location>
        <begin position="21"/>
        <end position="436"/>
    </location>
</feature>
<evidence type="ECO:0000256" key="3">
    <source>
        <dbReference type="SAM" id="MobiDB-lite"/>
    </source>
</evidence>